<evidence type="ECO:0000313" key="3">
    <source>
        <dbReference type="Proteomes" id="UP000238164"/>
    </source>
</evidence>
<sequence>MIATGRSGRGSSTDQSGGGLVLKRGESLLGGFGDCRLIEVKRAPGVRLNRSSGFSVRLSRNIRVGVGGSRGSYVPGAEELRVTDQGHVAISNRRVVFQGGLKTREWTFSKLVGVQHDPQRPISLIQVTNRLNVSGISYPAEQAAQVRFVLELGAAIESGTVHQLVSYVEGERAQHARVRPVPLPPVTAADAPSVAARVGAGAKAALTGKPGQSRRRRVIHTAIAGGAALLLLNAGVGAMNGSSAQPAVGLPIPAATTAAAPTPTASTAVTQSARATATPTSPKPNPTQTIQPDVIVKKVKLGARPVAPKLLPTHGTPVRVGAICRDGSHSDATGRGACSWHKGVRTWLYEQPYWVAENKAKNAARMKKYKAALKTWNAQSERNKLLTNYPCSKGPYPKGKAGYAPWRDTNHNDIACDR</sequence>
<dbReference type="Proteomes" id="UP000238164">
    <property type="component" value="Chromosome 1"/>
</dbReference>
<proteinExistence type="predicted"/>
<accession>A0A2N9JEN6</accession>
<evidence type="ECO:0000313" key="2">
    <source>
        <dbReference type="EMBL" id="SPD86009.1"/>
    </source>
</evidence>
<evidence type="ECO:0000256" key="1">
    <source>
        <dbReference type="SAM" id="MobiDB-lite"/>
    </source>
</evidence>
<dbReference type="EMBL" id="LT985188">
    <property type="protein sequence ID" value="SPD86009.1"/>
    <property type="molecule type" value="Genomic_DNA"/>
</dbReference>
<name>A0A2N9JEN6_9ACTN</name>
<organism evidence="2 3">
    <name type="scientific">Micropruina glycogenica</name>
    <dbReference type="NCBI Taxonomy" id="75385"/>
    <lineage>
        <taxon>Bacteria</taxon>
        <taxon>Bacillati</taxon>
        <taxon>Actinomycetota</taxon>
        <taxon>Actinomycetes</taxon>
        <taxon>Propionibacteriales</taxon>
        <taxon>Nocardioidaceae</taxon>
        <taxon>Micropruina</taxon>
    </lineage>
</organism>
<gene>
    <name evidence="2" type="ORF">MPLG2_0973</name>
</gene>
<dbReference type="AlphaFoldDB" id="A0A2N9JEN6"/>
<protein>
    <submittedName>
        <fullName evidence="2">Uncharacterized protein</fullName>
    </submittedName>
</protein>
<dbReference type="KEGG" id="mgg:MPLG2_0973"/>
<keyword evidence="3" id="KW-1185">Reference proteome</keyword>
<feature type="compositionally biased region" description="Low complexity" evidence="1">
    <location>
        <begin position="263"/>
        <end position="273"/>
    </location>
</feature>
<feature type="region of interest" description="Disordered" evidence="1">
    <location>
        <begin position="263"/>
        <end position="289"/>
    </location>
</feature>
<feature type="compositionally biased region" description="Polar residues" evidence="1">
    <location>
        <begin position="274"/>
        <end position="289"/>
    </location>
</feature>
<reference evidence="2 3" key="1">
    <citation type="submission" date="2018-02" db="EMBL/GenBank/DDBJ databases">
        <authorList>
            <person name="Cohen D.B."/>
            <person name="Kent A.D."/>
        </authorList>
    </citation>
    <scope>NUCLEOTIDE SEQUENCE [LARGE SCALE GENOMIC DNA]</scope>
    <source>
        <strain evidence="2">1</strain>
    </source>
</reference>